<feature type="domain" description="PX" evidence="2">
    <location>
        <begin position="237"/>
        <end position="384"/>
    </location>
</feature>
<feature type="compositionally biased region" description="Acidic residues" evidence="1">
    <location>
        <begin position="894"/>
        <end position="907"/>
    </location>
</feature>
<feature type="region of interest" description="Disordered" evidence="1">
    <location>
        <begin position="1"/>
        <end position="56"/>
    </location>
</feature>
<evidence type="ECO:0000313" key="4">
    <source>
        <dbReference type="Proteomes" id="UP001215280"/>
    </source>
</evidence>
<name>A0AAD7JVR5_9AGAR</name>
<dbReference type="Pfam" id="PF12825">
    <property type="entry name" value="DUF3818"/>
    <property type="match status" value="1"/>
</dbReference>
<dbReference type="AlphaFoldDB" id="A0AAD7JVR5"/>
<gene>
    <name evidence="3" type="ORF">DFH07DRAFT_228585</name>
</gene>
<dbReference type="InterPro" id="IPR036871">
    <property type="entry name" value="PX_dom_sf"/>
</dbReference>
<dbReference type="GO" id="GO:0035091">
    <property type="term" value="F:phosphatidylinositol binding"/>
    <property type="evidence" value="ECO:0007669"/>
    <property type="project" value="InterPro"/>
</dbReference>
<feature type="region of interest" description="Disordered" evidence="1">
    <location>
        <begin position="868"/>
        <end position="1064"/>
    </location>
</feature>
<dbReference type="Proteomes" id="UP001215280">
    <property type="component" value="Unassembled WGS sequence"/>
</dbReference>
<evidence type="ECO:0000313" key="3">
    <source>
        <dbReference type="EMBL" id="KAJ7771396.1"/>
    </source>
</evidence>
<feature type="compositionally biased region" description="Polar residues" evidence="1">
    <location>
        <begin position="950"/>
        <end position="959"/>
    </location>
</feature>
<feature type="compositionally biased region" description="Basic and acidic residues" evidence="1">
    <location>
        <begin position="294"/>
        <end position="305"/>
    </location>
</feature>
<dbReference type="InterPro" id="IPR024554">
    <property type="entry name" value="LEC1-like_C"/>
</dbReference>
<sequence>MDDHDDTPQQSPIRPVQYPRPRRPTRTIPPSPLEVKPPPQINSDSEPLVSSPASESAPLHISTDLTPLRAHYLKKSLIQLQFHHELDAITTPDSSNVSSLAYLGPPFAPPPKDAPVLDLPFLRYMFRQFMLTFPFMAAAPKDFYSDKLQPFMASVLARNISPISVFDDGSEGSEQAMRLKLLAKAERNLSLFGSAAIKLSEPEEVVRLTQTDLDRLESAAKKRYAKNLEAVKEIFEVNIISVRTVVDKGRVRSRVHEEFIVRTRRSNFPDVFVSRRYGDFRTLAVELRKAHPAEDIRHPPMKDRTTVSAPPTASPLSPAPTFASRQQSMWDDPDPTPQIHQISRLAREKNRLTLRAYLHTLLASYVIASSPVLKSFLLSGPTTLSREEVEDALIREEADKVRDDGRKHFAKEIAIRVDGLRDAVKSVKGDIMGKDGLTLIFATVKETPNVRDLPSNYKSVLEWARYSLASTVFQQFVASDNASETFASLKRIHGLMPYFMLRTALRISNPIAMIRSVLDLFLAQPFGGRSLLQRMFTGSLTEEVRVLEEEIEAVKEKVDDPMICEKIRQFIYAPREIQDMLKADAVAEHTNLITVVLRAPDEPFLSRAQMHRVAKAHRAHALYMKHRESLADSDDDDGPQDDDGWLFEDLKVLANLYSRLRDREQLIGLLFEGSTSELLKDIITIFYTPLAQVYRAASIADSLADLQSFINDLIKTVEQSEESGQEDPRHTVQAFIDLIERHEQAFYNFVHKVHSKGEGLFDSLMRWIEIFLTVVREGLGEPVSLEYLLPHTGQERADILAEVDKVALYHYKLKVIYEDKLRRRFGKVQVNSMQNAADAEDEATKALVDSVADEISFGELIQGDAMDLAAEETDEESEDESSDFESSSGTSDSGSEEESSEESSEDGPEQKTPVQSSQPLPSQGVKAHHTPHHHHTPHQTPHPHRHKTEANTPTPTQQRPAHPRQRSMSLKTSRSMTFIKDQLSQVSLGRRSHDSPPVPPLPNSLAAAMSKPLPPSPSPTSALDHFVQPSSRPTPPSRLPPPKRRPRKKAPQTIKPPELHHIPGLLPIFKEIMRPHLLPRKRTN</sequence>
<evidence type="ECO:0000256" key="1">
    <source>
        <dbReference type="SAM" id="MobiDB-lite"/>
    </source>
</evidence>
<feature type="compositionally biased region" description="Polar residues" evidence="1">
    <location>
        <begin position="912"/>
        <end position="921"/>
    </location>
</feature>
<accession>A0AAD7JVR5</accession>
<feature type="compositionally biased region" description="Pro residues" evidence="1">
    <location>
        <begin position="27"/>
        <end position="40"/>
    </location>
</feature>
<dbReference type="Pfam" id="PF12828">
    <property type="entry name" value="PXB"/>
    <property type="match status" value="1"/>
</dbReference>
<reference evidence="3" key="1">
    <citation type="submission" date="2023-03" db="EMBL/GenBank/DDBJ databases">
        <title>Massive genome expansion in bonnet fungi (Mycena s.s.) driven by repeated elements and novel gene families across ecological guilds.</title>
        <authorList>
            <consortium name="Lawrence Berkeley National Laboratory"/>
            <person name="Harder C.B."/>
            <person name="Miyauchi S."/>
            <person name="Viragh M."/>
            <person name="Kuo A."/>
            <person name="Thoen E."/>
            <person name="Andreopoulos B."/>
            <person name="Lu D."/>
            <person name="Skrede I."/>
            <person name="Drula E."/>
            <person name="Henrissat B."/>
            <person name="Morin E."/>
            <person name="Kohler A."/>
            <person name="Barry K."/>
            <person name="LaButti K."/>
            <person name="Morin E."/>
            <person name="Salamov A."/>
            <person name="Lipzen A."/>
            <person name="Mereny Z."/>
            <person name="Hegedus B."/>
            <person name="Baldrian P."/>
            <person name="Stursova M."/>
            <person name="Weitz H."/>
            <person name="Taylor A."/>
            <person name="Grigoriev I.V."/>
            <person name="Nagy L.G."/>
            <person name="Martin F."/>
            <person name="Kauserud H."/>
        </authorList>
    </citation>
    <scope>NUCLEOTIDE SEQUENCE</scope>
    <source>
        <strain evidence="3">CBHHK188m</strain>
    </source>
</reference>
<dbReference type="SMART" id="SM00312">
    <property type="entry name" value="PX"/>
    <property type="match status" value="1"/>
</dbReference>
<dbReference type="Pfam" id="PF00787">
    <property type="entry name" value="PX"/>
    <property type="match status" value="1"/>
</dbReference>
<dbReference type="CDD" id="cd06869">
    <property type="entry name" value="PX_UP2_fungi"/>
    <property type="match status" value="1"/>
</dbReference>
<feature type="compositionally biased region" description="Low complexity" evidence="1">
    <location>
        <begin position="306"/>
        <end position="324"/>
    </location>
</feature>
<dbReference type="EMBL" id="JARJLG010000021">
    <property type="protein sequence ID" value="KAJ7771396.1"/>
    <property type="molecule type" value="Genomic_DNA"/>
</dbReference>
<dbReference type="PROSITE" id="PS50195">
    <property type="entry name" value="PX"/>
    <property type="match status" value="1"/>
</dbReference>
<feature type="compositionally biased region" description="Basic residues" evidence="1">
    <location>
        <begin position="926"/>
        <end position="947"/>
    </location>
</feature>
<keyword evidence="4" id="KW-1185">Reference proteome</keyword>
<proteinExistence type="predicted"/>
<dbReference type="PANTHER" id="PTHR47185">
    <property type="entry name" value="PX DOMAIN-CONTAINING PROTEIN YPR097W"/>
    <property type="match status" value="1"/>
</dbReference>
<feature type="region of interest" description="Disordered" evidence="1">
    <location>
        <begin position="294"/>
        <end position="332"/>
    </location>
</feature>
<feature type="compositionally biased region" description="Acidic residues" evidence="1">
    <location>
        <begin position="869"/>
        <end position="883"/>
    </location>
</feature>
<comment type="caution">
    <text evidence="3">The sequence shown here is derived from an EMBL/GenBank/DDBJ whole genome shotgun (WGS) entry which is preliminary data.</text>
</comment>
<feature type="compositionally biased region" description="Polar residues" evidence="1">
    <location>
        <begin position="966"/>
        <end position="987"/>
    </location>
</feature>
<dbReference type="PANTHER" id="PTHR47185:SF1">
    <property type="entry name" value="PX DOMAIN-CONTAINING PROTEIN YPR097W"/>
    <property type="match status" value="1"/>
</dbReference>
<dbReference type="InterPro" id="IPR047168">
    <property type="entry name" value="LEC1-like"/>
</dbReference>
<protein>
    <recommendedName>
        <fullName evidence="2">PX domain-containing protein</fullName>
    </recommendedName>
</protein>
<dbReference type="SUPFAM" id="SSF64268">
    <property type="entry name" value="PX domain"/>
    <property type="match status" value="1"/>
</dbReference>
<dbReference type="InterPro" id="IPR024555">
    <property type="entry name" value="PX-associated"/>
</dbReference>
<evidence type="ECO:0000259" key="2">
    <source>
        <dbReference type="PROSITE" id="PS50195"/>
    </source>
</evidence>
<dbReference type="InterPro" id="IPR001683">
    <property type="entry name" value="PX_dom"/>
</dbReference>
<feature type="compositionally biased region" description="Basic residues" evidence="1">
    <location>
        <begin position="1041"/>
        <end position="1050"/>
    </location>
</feature>
<dbReference type="Gene3D" id="3.30.1520.10">
    <property type="entry name" value="Phox-like domain"/>
    <property type="match status" value="1"/>
</dbReference>
<organism evidence="3 4">
    <name type="scientific">Mycena maculata</name>
    <dbReference type="NCBI Taxonomy" id="230809"/>
    <lineage>
        <taxon>Eukaryota</taxon>
        <taxon>Fungi</taxon>
        <taxon>Dikarya</taxon>
        <taxon>Basidiomycota</taxon>
        <taxon>Agaricomycotina</taxon>
        <taxon>Agaricomycetes</taxon>
        <taxon>Agaricomycetidae</taxon>
        <taxon>Agaricales</taxon>
        <taxon>Marasmiineae</taxon>
        <taxon>Mycenaceae</taxon>
        <taxon>Mycena</taxon>
    </lineage>
</organism>
<feature type="compositionally biased region" description="Low complexity" evidence="1">
    <location>
        <begin position="884"/>
        <end position="893"/>
    </location>
</feature>